<reference evidence="2 3" key="1">
    <citation type="submission" date="2012-10" db="EMBL/GenBank/DDBJ databases">
        <title>Genome sequencing and analysis of entomopathogenic fungi Beauveria bassiana D1-5.</title>
        <authorList>
            <person name="Li Q."/>
            <person name="Wang L."/>
            <person name="Zhang Z."/>
            <person name="Wang Q."/>
            <person name="Ren J."/>
            <person name="Wang M."/>
            <person name="Xu W."/>
            <person name="Wang J."/>
            <person name="Lu Y."/>
            <person name="Du Q."/>
            <person name="Sun Z."/>
        </authorList>
    </citation>
    <scope>NUCLEOTIDE SEQUENCE [LARGE SCALE GENOMIC DNA]</scope>
    <source>
        <strain evidence="2 3">D1-5</strain>
    </source>
</reference>
<evidence type="ECO:0000313" key="2">
    <source>
        <dbReference type="EMBL" id="KGQ08736.1"/>
    </source>
</evidence>
<dbReference type="AlphaFoldDB" id="A0A0A2VLH5"/>
<proteinExistence type="predicted"/>
<name>A0A0A2VLH5_BEABA</name>
<organism evidence="2 3">
    <name type="scientific">Beauveria bassiana D1-5</name>
    <dbReference type="NCBI Taxonomy" id="1245745"/>
    <lineage>
        <taxon>Eukaryota</taxon>
        <taxon>Fungi</taxon>
        <taxon>Dikarya</taxon>
        <taxon>Ascomycota</taxon>
        <taxon>Pezizomycotina</taxon>
        <taxon>Sordariomycetes</taxon>
        <taxon>Hypocreomycetidae</taxon>
        <taxon>Hypocreales</taxon>
        <taxon>Cordycipitaceae</taxon>
        <taxon>Beauveria</taxon>
    </lineage>
</organism>
<protein>
    <submittedName>
        <fullName evidence="2">Uncharacterized protein</fullName>
    </submittedName>
</protein>
<dbReference type="STRING" id="1245745.A0A0A2VLH5"/>
<keyword evidence="1" id="KW-0732">Signal</keyword>
<accession>A0A0A2VLH5</accession>
<dbReference type="Proteomes" id="UP000030106">
    <property type="component" value="Unassembled WGS sequence"/>
</dbReference>
<feature type="signal peptide" evidence="1">
    <location>
        <begin position="1"/>
        <end position="17"/>
    </location>
</feature>
<sequence>MMTKISALVSLAALAGANKNHGGACTIKTITTSTAYPPTTTSTPDNCSTRTVCLDYVNECGIWYGGCVPDCKPWPTFSKPPCPSTTGNTITTTTAYPPTTTSSYDNCSTRTICLDYVNECGIMYGGCVPDCKPWPTFSKPPCPSTTSTPITLTATPTTTASVDDCRKHTICIDHVNECGIMYGGCVPACKPYPTFSKPPCPSTTTLLTSLSTPYSVSV</sequence>
<dbReference type="HOGENOM" id="CLU_1266666_0_0_1"/>
<dbReference type="eggNOG" id="ENOG502SN2C">
    <property type="taxonomic scope" value="Eukaryota"/>
</dbReference>
<evidence type="ECO:0000313" key="3">
    <source>
        <dbReference type="Proteomes" id="UP000030106"/>
    </source>
</evidence>
<feature type="chain" id="PRO_5002006979" evidence="1">
    <location>
        <begin position="18"/>
        <end position="218"/>
    </location>
</feature>
<evidence type="ECO:0000256" key="1">
    <source>
        <dbReference type="SAM" id="SignalP"/>
    </source>
</evidence>
<comment type="caution">
    <text evidence="2">The sequence shown here is derived from an EMBL/GenBank/DDBJ whole genome shotgun (WGS) entry which is preliminary data.</text>
</comment>
<dbReference type="OrthoDB" id="3924764at2759"/>
<gene>
    <name evidence="2" type="ORF">BBAD15_g5933</name>
</gene>
<dbReference type="EMBL" id="ANFO01000553">
    <property type="protein sequence ID" value="KGQ08736.1"/>
    <property type="molecule type" value="Genomic_DNA"/>
</dbReference>